<protein>
    <submittedName>
        <fullName evidence="1">Uncharacterized protein</fullName>
    </submittedName>
</protein>
<sequence>MLGHGLGRVLEHVNEAMQLTQNVVGQVTAGLGLAVDIDGHLLILAAHFTDEVAQAVNDGVLVAAELEFLVVDRQNKGAGPALLLGELRQIAIAGHAQDFKALFFNGLSQGADTQSRGVLGTIVLVDDDNRKAEFHEQPPYQSGLKNETAAKCKEYPYCGFETGCF</sequence>
<name>A0A645J5X5_9ZZZZ</name>
<comment type="caution">
    <text evidence="1">The sequence shown here is derived from an EMBL/GenBank/DDBJ whole genome shotgun (WGS) entry which is preliminary data.</text>
</comment>
<accession>A0A645J5X5</accession>
<proteinExistence type="predicted"/>
<dbReference type="EMBL" id="VSSQ01132128">
    <property type="protein sequence ID" value="MPN58856.1"/>
    <property type="molecule type" value="Genomic_DNA"/>
</dbReference>
<reference evidence="1" key="1">
    <citation type="submission" date="2019-08" db="EMBL/GenBank/DDBJ databases">
        <authorList>
            <person name="Kucharzyk K."/>
            <person name="Murdoch R.W."/>
            <person name="Higgins S."/>
            <person name="Loffler F."/>
        </authorList>
    </citation>
    <scope>NUCLEOTIDE SEQUENCE</scope>
</reference>
<gene>
    <name evidence="1" type="ORF">SDC9_206572</name>
</gene>
<organism evidence="1">
    <name type="scientific">bioreactor metagenome</name>
    <dbReference type="NCBI Taxonomy" id="1076179"/>
    <lineage>
        <taxon>unclassified sequences</taxon>
        <taxon>metagenomes</taxon>
        <taxon>ecological metagenomes</taxon>
    </lineage>
</organism>
<dbReference type="AlphaFoldDB" id="A0A645J5X5"/>
<evidence type="ECO:0000313" key="1">
    <source>
        <dbReference type="EMBL" id="MPN58856.1"/>
    </source>
</evidence>